<dbReference type="Gene3D" id="3.100.10.10">
    <property type="match status" value="1"/>
</dbReference>
<keyword evidence="1" id="KW-0689">Ribosomal protein</keyword>
<evidence type="ECO:0000313" key="4">
    <source>
        <dbReference type="Proteomes" id="UP000887574"/>
    </source>
</evidence>
<proteinExistence type="predicted"/>
<dbReference type="Proteomes" id="UP000887574">
    <property type="component" value="Unplaced"/>
</dbReference>
<dbReference type="InterPro" id="IPR036227">
    <property type="entry name" value="Ribosomal_uL15/eL18_sf"/>
</dbReference>
<name>A0A915CU83_9BILA</name>
<accession>A0A915CU83</accession>
<feature type="compositionally biased region" description="Polar residues" evidence="3">
    <location>
        <begin position="62"/>
        <end position="74"/>
    </location>
</feature>
<dbReference type="GO" id="GO:0005840">
    <property type="term" value="C:ribosome"/>
    <property type="evidence" value="ECO:0007669"/>
    <property type="project" value="UniProtKB-KW"/>
</dbReference>
<protein>
    <submittedName>
        <fullName evidence="5">Uncharacterized protein</fullName>
    </submittedName>
</protein>
<evidence type="ECO:0000256" key="3">
    <source>
        <dbReference type="SAM" id="MobiDB-lite"/>
    </source>
</evidence>
<dbReference type="WBParaSite" id="jg12664">
    <property type="protein sequence ID" value="jg12664"/>
    <property type="gene ID" value="jg12664"/>
</dbReference>
<keyword evidence="2" id="KW-0687">Ribonucleoprotein</keyword>
<sequence>VGMRNFHVRNNQHYSPTINLDKIWPLVTEETRQKYADVTDKVPGIISSVPATTKCLGKDCRQSNLSSPRPSISRTLLKRRSSNW</sequence>
<organism evidence="4 5">
    <name type="scientific">Ditylenchus dipsaci</name>
    <dbReference type="NCBI Taxonomy" id="166011"/>
    <lineage>
        <taxon>Eukaryota</taxon>
        <taxon>Metazoa</taxon>
        <taxon>Ecdysozoa</taxon>
        <taxon>Nematoda</taxon>
        <taxon>Chromadorea</taxon>
        <taxon>Rhabditida</taxon>
        <taxon>Tylenchina</taxon>
        <taxon>Tylenchomorpha</taxon>
        <taxon>Sphaerularioidea</taxon>
        <taxon>Anguinidae</taxon>
        <taxon>Anguininae</taxon>
        <taxon>Ditylenchus</taxon>
    </lineage>
</organism>
<evidence type="ECO:0000256" key="1">
    <source>
        <dbReference type="ARBA" id="ARBA00022980"/>
    </source>
</evidence>
<dbReference type="GO" id="GO:1990904">
    <property type="term" value="C:ribonucleoprotein complex"/>
    <property type="evidence" value="ECO:0007669"/>
    <property type="project" value="UniProtKB-KW"/>
</dbReference>
<keyword evidence="4" id="KW-1185">Reference proteome</keyword>
<reference evidence="5" key="1">
    <citation type="submission" date="2022-11" db="UniProtKB">
        <authorList>
            <consortium name="WormBaseParasite"/>
        </authorList>
    </citation>
    <scope>IDENTIFICATION</scope>
</reference>
<feature type="region of interest" description="Disordered" evidence="3">
    <location>
        <begin position="58"/>
        <end position="84"/>
    </location>
</feature>
<dbReference type="SUPFAM" id="SSF52080">
    <property type="entry name" value="Ribosomal proteins L15p and L18e"/>
    <property type="match status" value="1"/>
</dbReference>
<evidence type="ECO:0000313" key="5">
    <source>
        <dbReference type="WBParaSite" id="jg12664"/>
    </source>
</evidence>
<evidence type="ECO:0000256" key="2">
    <source>
        <dbReference type="ARBA" id="ARBA00023274"/>
    </source>
</evidence>
<dbReference type="AlphaFoldDB" id="A0A915CU83"/>